<dbReference type="PANTHER" id="PTHR22804">
    <property type="entry name" value="AGGRECAN/VERSICAN PROTEOGLYCAN"/>
    <property type="match status" value="1"/>
</dbReference>
<dbReference type="SUPFAM" id="SSF48726">
    <property type="entry name" value="Immunoglobulin"/>
    <property type="match status" value="1"/>
</dbReference>
<dbReference type="GO" id="GO:0001501">
    <property type="term" value="P:skeletal system development"/>
    <property type="evidence" value="ECO:0007669"/>
    <property type="project" value="TreeGrafter"/>
</dbReference>
<evidence type="ECO:0000256" key="4">
    <source>
        <dbReference type="ARBA" id="ARBA00023157"/>
    </source>
</evidence>
<dbReference type="Gene3D" id="3.10.100.10">
    <property type="entry name" value="Mannose-Binding Protein A, subunit A"/>
    <property type="match status" value="2"/>
</dbReference>
<dbReference type="InterPro" id="IPR036179">
    <property type="entry name" value="Ig-like_dom_sf"/>
</dbReference>
<dbReference type="GO" id="GO:0072534">
    <property type="term" value="C:perineuronal net"/>
    <property type="evidence" value="ECO:0007669"/>
    <property type="project" value="TreeGrafter"/>
</dbReference>
<organism evidence="8 9">
    <name type="scientific">Neogobius melanostomus</name>
    <name type="common">round goby</name>
    <dbReference type="NCBI Taxonomy" id="47308"/>
    <lineage>
        <taxon>Eukaryota</taxon>
        <taxon>Metazoa</taxon>
        <taxon>Chordata</taxon>
        <taxon>Craniata</taxon>
        <taxon>Vertebrata</taxon>
        <taxon>Euteleostomi</taxon>
        <taxon>Actinopterygii</taxon>
        <taxon>Neopterygii</taxon>
        <taxon>Teleostei</taxon>
        <taxon>Neoteleostei</taxon>
        <taxon>Acanthomorphata</taxon>
        <taxon>Gobiaria</taxon>
        <taxon>Gobiiformes</taxon>
        <taxon>Gobioidei</taxon>
        <taxon>Gobiidae</taxon>
        <taxon>Benthophilinae</taxon>
        <taxon>Neogobiini</taxon>
        <taxon>Neogobius</taxon>
    </lineage>
</organism>
<evidence type="ECO:0000256" key="1">
    <source>
        <dbReference type="ARBA" id="ARBA00004613"/>
    </source>
</evidence>
<feature type="disulfide bond" evidence="6">
    <location>
        <begin position="195"/>
        <end position="216"/>
    </location>
</feature>
<evidence type="ECO:0000256" key="3">
    <source>
        <dbReference type="ARBA" id="ARBA00022737"/>
    </source>
</evidence>
<dbReference type="GO" id="GO:0007155">
    <property type="term" value="P:cell adhesion"/>
    <property type="evidence" value="ECO:0007669"/>
    <property type="project" value="InterPro"/>
</dbReference>
<dbReference type="InterPro" id="IPR000538">
    <property type="entry name" value="Link_dom"/>
</dbReference>
<evidence type="ECO:0000313" key="8">
    <source>
        <dbReference type="Ensembl" id="ENSNMLP00000021006.1"/>
    </source>
</evidence>
<dbReference type="PANTHER" id="PTHR22804:SF60">
    <property type="entry name" value="AGGRECAN A"/>
    <property type="match status" value="1"/>
</dbReference>
<dbReference type="GO" id="GO:0010001">
    <property type="term" value="P:glial cell differentiation"/>
    <property type="evidence" value="ECO:0007669"/>
    <property type="project" value="TreeGrafter"/>
</dbReference>
<keyword evidence="4 6" id="KW-1015">Disulfide bond</keyword>
<dbReference type="GO" id="GO:0002052">
    <property type="term" value="P:positive regulation of neuroblast proliferation"/>
    <property type="evidence" value="ECO:0007669"/>
    <property type="project" value="TreeGrafter"/>
</dbReference>
<dbReference type="GO" id="GO:0007417">
    <property type="term" value="P:central nervous system development"/>
    <property type="evidence" value="ECO:0007669"/>
    <property type="project" value="TreeGrafter"/>
</dbReference>
<dbReference type="InterPro" id="IPR013783">
    <property type="entry name" value="Ig-like_fold"/>
</dbReference>
<dbReference type="InterPro" id="IPR050691">
    <property type="entry name" value="Hyaluronan_bind_Proteoglycan"/>
</dbReference>
<feature type="disulfide bond" evidence="6">
    <location>
        <begin position="293"/>
        <end position="314"/>
    </location>
</feature>
<evidence type="ECO:0000256" key="5">
    <source>
        <dbReference type="ARBA" id="ARBA00023319"/>
    </source>
</evidence>
<evidence type="ECO:0000256" key="2">
    <source>
        <dbReference type="ARBA" id="ARBA00022525"/>
    </source>
</evidence>
<dbReference type="GO" id="GO:0005615">
    <property type="term" value="C:extracellular space"/>
    <property type="evidence" value="ECO:0007669"/>
    <property type="project" value="TreeGrafter"/>
</dbReference>
<sequence length="389" mass="42681">MGFLLLSTAKLSEVGGTVELYWVVYIFSLTKSQICPKGPVSPQDHTVEDPGAPPVEPLSHRIKWSVLTEAGSRTVLVALNGTVLVSDSFMDRASLPQYPPSHQEHLGRPQDASLLLSQLRRSDSGVYRCEVQRGIEDDHRDVSVNVTGVVFHYRASGVRYSLTFEQAQATCSENSATMATPEQLHAEFEDGFHQCDAGWLSDQTVRYPIHEPRENCYGDKLERPGVRTYGVRDTNETYDVYCFSANMSGRVVPVSSPRRFTLSGAAAVCVSRGGRLASMGELVLAWSRGLDFCSPGWLRDGSARYPVRAPRPQCGGGLTGVRTVHRNPDQTGFPVPDSIMSFWLCLNVQTIPFNGGFNWLLCSASLPSQNAHFSISLQRCLSGVSSSNS</sequence>
<dbReference type="PROSITE" id="PS50963">
    <property type="entry name" value="LINK_2"/>
    <property type="match status" value="2"/>
</dbReference>
<evidence type="ECO:0000313" key="9">
    <source>
        <dbReference type="Proteomes" id="UP000694523"/>
    </source>
</evidence>
<keyword evidence="3" id="KW-0677">Repeat</keyword>
<protein>
    <recommendedName>
        <fullName evidence="7">Link domain-containing protein</fullName>
    </recommendedName>
</protein>
<dbReference type="AlphaFoldDB" id="A0A8C6TJ42"/>
<dbReference type="InterPro" id="IPR016187">
    <property type="entry name" value="CTDL_fold"/>
</dbReference>
<dbReference type="FunFam" id="3.10.100.10:FF:000002">
    <property type="entry name" value="Hyaluronan proteoglycan link protein 1"/>
    <property type="match status" value="1"/>
</dbReference>
<reference evidence="8" key="2">
    <citation type="submission" date="2025-09" db="UniProtKB">
        <authorList>
            <consortium name="Ensembl"/>
        </authorList>
    </citation>
    <scope>IDENTIFICATION</scope>
</reference>
<dbReference type="Gene3D" id="2.60.40.10">
    <property type="entry name" value="Immunoglobulins"/>
    <property type="match status" value="1"/>
</dbReference>
<accession>A0A8C6TJ42</accession>
<reference evidence="8" key="1">
    <citation type="submission" date="2025-08" db="UniProtKB">
        <authorList>
            <consortium name="Ensembl"/>
        </authorList>
    </citation>
    <scope>IDENTIFICATION</scope>
</reference>
<dbReference type="CDD" id="cd03517">
    <property type="entry name" value="Link_domain_CSPGs_modules_1_3"/>
    <property type="match status" value="1"/>
</dbReference>
<dbReference type="InterPro" id="IPR016186">
    <property type="entry name" value="C-type_lectin-like/link_sf"/>
</dbReference>
<name>A0A8C6TJ42_9GOBI</name>
<dbReference type="Ensembl" id="ENSNMLT00000023552.1">
    <property type="protein sequence ID" value="ENSNMLP00000021006.1"/>
    <property type="gene ID" value="ENSNMLG00000013666.1"/>
</dbReference>
<dbReference type="PROSITE" id="PS01241">
    <property type="entry name" value="LINK_1"/>
    <property type="match status" value="1"/>
</dbReference>
<comment type="caution">
    <text evidence="6">Lacks conserved residue(s) required for the propagation of feature annotation.</text>
</comment>
<dbReference type="PRINTS" id="PR01265">
    <property type="entry name" value="LINKMODULE"/>
</dbReference>
<dbReference type="SUPFAM" id="SSF56436">
    <property type="entry name" value="C-type lectin-like"/>
    <property type="match status" value="2"/>
</dbReference>
<feature type="domain" description="Link" evidence="7">
    <location>
        <begin position="149"/>
        <end position="244"/>
    </location>
</feature>
<dbReference type="GO" id="GO:0045202">
    <property type="term" value="C:synapse"/>
    <property type="evidence" value="ECO:0007669"/>
    <property type="project" value="TreeGrafter"/>
</dbReference>
<dbReference type="GO" id="GO:0005540">
    <property type="term" value="F:hyaluronic acid binding"/>
    <property type="evidence" value="ECO:0007669"/>
    <property type="project" value="InterPro"/>
</dbReference>
<dbReference type="SMART" id="SM00445">
    <property type="entry name" value="LINK"/>
    <property type="match status" value="2"/>
</dbReference>
<comment type="subcellular location">
    <subcellularLocation>
        <location evidence="1">Secreted</location>
    </subcellularLocation>
</comment>
<feature type="domain" description="Link" evidence="7">
    <location>
        <begin position="249"/>
        <end position="347"/>
    </location>
</feature>
<evidence type="ECO:0000259" key="7">
    <source>
        <dbReference type="PROSITE" id="PS50963"/>
    </source>
</evidence>
<dbReference type="Proteomes" id="UP000694523">
    <property type="component" value="Unplaced"/>
</dbReference>
<dbReference type="Pfam" id="PF00193">
    <property type="entry name" value="Xlink"/>
    <property type="match status" value="2"/>
</dbReference>
<keyword evidence="9" id="KW-1185">Reference proteome</keyword>
<keyword evidence="5" id="KW-0393">Immunoglobulin domain</keyword>
<evidence type="ECO:0000256" key="6">
    <source>
        <dbReference type="PROSITE-ProRule" id="PRU00323"/>
    </source>
</evidence>
<keyword evidence="2" id="KW-0964">Secreted</keyword>
<proteinExistence type="predicted"/>